<evidence type="ECO:0000313" key="1">
    <source>
        <dbReference type="EMBL" id="GBP87089.1"/>
    </source>
</evidence>
<dbReference type="EMBL" id="BGZK01001834">
    <property type="protein sequence ID" value="GBP87089.1"/>
    <property type="molecule type" value="Genomic_DNA"/>
</dbReference>
<gene>
    <name evidence="1" type="ORF">EVAR_99994_1</name>
</gene>
<protein>
    <submittedName>
        <fullName evidence="1">Uncharacterized protein</fullName>
    </submittedName>
</protein>
<name>A0A4C1ZJK7_EUMVA</name>
<dbReference type="AlphaFoldDB" id="A0A4C1ZJK7"/>
<proteinExistence type="predicted"/>
<comment type="caution">
    <text evidence="1">The sequence shown here is derived from an EMBL/GenBank/DDBJ whole genome shotgun (WGS) entry which is preliminary data.</text>
</comment>
<dbReference type="Proteomes" id="UP000299102">
    <property type="component" value="Unassembled WGS sequence"/>
</dbReference>
<reference evidence="1 2" key="1">
    <citation type="journal article" date="2019" name="Commun. Biol.">
        <title>The bagworm genome reveals a unique fibroin gene that provides high tensile strength.</title>
        <authorList>
            <person name="Kono N."/>
            <person name="Nakamura H."/>
            <person name="Ohtoshi R."/>
            <person name="Tomita M."/>
            <person name="Numata K."/>
            <person name="Arakawa K."/>
        </authorList>
    </citation>
    <scope>NUCLEOTIDE SEQUENCE [LARGE SCALE GENOMIC DNA]</scope>
</reference>
<evidence type="ECO:0000313" key="2">
    <source>
        <dbReference type="Proteomes" id="UP000299102"/>
    </source>
</evidence>
<accession>A0A4C1ZJK7</accession>
<organism evidence="1 2">
    <name type="scientific">Eumeta variegata</name>
    <name type="common">Bagworm moth</name>
    <name type="synonym">Eumeta japonica</name>
    <dbReference type="NCBI Taxonomy" id="151549"/>
    <lineage>
        <taxon>Eukaryota</taxon>
        <taxon>Metazoa</taxon>
        <taxon>Ecdysozoa</taxon>
        <taxon>Arthropoda</taxon>
        <taxon>Hexapoda</taxon>
        <taxon>Insecta</taxon>
        <taxon>Pterygota</taxon>
        <taxon>Neoptera</taxon>
        <taxon>Endopterygota</taxon>
        <taxon>Lepidoptera</taxon>
        <taxon>Glossata</taxon>
        <taxon>Ditrysia</taxon>
        <taxon>Tineoidea</taxon>
        <taxon>Psychidae</taxon>
        <taxon>Oiketicinae</taxon>
        <taxon>Eumeta</taxon>
    </lineage>
</organism>
<sequence>MSVRVRVRMRVRASIRLYDLVLHVLKRYCRNEQPDRGRKATGLITQQRWRDALSCHHRNQARGRRTACRSRRNVVVAYIYGSVSKRTANEIL</sequence>
<keyword evidence="2" id="KW-1185">Reference proteome</keyword>